<dbReference type="SUPFAM" id="SSF52058">
    <property type="entry name" value="L domain-like"/>
    <property type="match status" value="1"/>
</dbReference>
<gene>
    <name evidence="1" type="ORF">F3Y22_tig00116958pilonHSYRG00023</name>
</gene>
<accession>A0A6A2WX93</accession>
<proteinExistence type="predicted"/>
<keyword evidence="2" id="KW-1185">Reference proteome</keyword>
<dbReference type="InterPro" id="IPR032675">
    <property type="entry name" value="LRR_dom_sf"/>
</dbReference>
<dbReference type="PANTHER" id="PTHR48057">
    <property type="entry name" value="LEUCINE-RICH REPEAT SERINE/THREONINE-PROTEIN KINASE 1"/>
    <property type="match status" value="1"/>
</dbReference>
<dbReference type="AlphaFoldDB" id="A0A6A2WX93"/>
<dbReference type="EMBL" id="VEPZ02001733">
    <property type="protein sequence ID" value="KAE8660070.1"/>
    <property type="molecule type" value="Genomic_DNA"/>
</dbReference>
<dbReference type="Gene3D" id="3.80.10.10">
    <property type="entry name" value="Ribonuclease Inhibitor"/>
    <property type="match status" value="1"/>
</dbReference>
<dbReference type="Proteomes" id="UP000436088">
    <property type="component" value="Unassembled WGS sequence"/>
</dbReference>
<evidence type="ECO:0000313" key="1">
    <source>
        <dbReference type="EMBL" id="KAE8660070.1"/>
    </source>
</evidence>
<comment type="caution">
    <text evidence="1">The sequence shown here is derived from an EMBL/GenBank/DDBJ whole genome shotgun (WGS) entry which is preliminary data.</text>
</comment>
<protein>
    <submittedName>
        <fullName evidence="1">Uncharacterized protein</fullName>
    </submittedName>
</protein>
<organism evidence="1 2">
    <name type="scientific">Hibiscus syriacus</name>
    <name type="common">Rose of Sharon</name>
    <dbReference type="NCBI Taxonomy" id="106335"/>
    <lineage>
        <taxon>Eukaryota</taxon>
        <taxon>Viridiplantae</taxon>
        <taxon>Streptophyta</taxon>
        <taxon>Embryophyta</taxon>
        <taxon>Tracheophyta</taxon>
        <taxon>Spermatophyta</taxon>
        <taxon>Magnoliopsida</taxon>
        <taxon>eudicotyledons</taxon>
        <taxon>Gunneridae</taxon>
        <taxon>Pentapetalae</taxon>
        <taxon>rosids</taxon>
        <taxon>malvids</taxon>
        <taxon>Malvales</taxon>
        <taxon>Malvaceae</taxon>
        <taxon>Malvoideae</taxon>
        <taxon>Hibiscus</taxon>
    </lineage>
</organism>
<sequence length="300" mass="33864">MQKRRLDVEHDFMVKRMKLEDVQKSHVVDAMLSASLLPAPLISLLSLKSSLKNHVFNFRDWDPTPAFSKPGFEHPVWCSWSGVKGNLKTAQVTNLELLISAITISIQRSAWVSKLRFLRIFNGYSNDFERFLEQLNLGGSYFEGEIAAISGRFTRLMLLDLAGNVLEGTLPCQLGCLTQLERIEIGYNALQAPYYLYGRILARLCLVEAMAIGSVTIVRSDHIHENNMQSGDATRRNHSGEVVQRGVYDALLHEYMPNGNLDILLHGKNKGENLVADWVISEMEARVTNFRVAKLIQSDD</sequence>
<name>A0A6A2WX93_HIBSY</name>
<dbReference type="InterPro" id="IPR052595">
    <property type="entry name" value="LRRC69/RLP"/>
</dbReference>
<reference evidence="1" key="1">
    <citation type="submission" date="2019-09" db="EMBL/GenBank/DDBJ databases">
        <title>Draft genome information of white flower Hibiscus syriacus.</title>
        <authorList>
            <person name="Kim Y.-M."/>
        </authorList>
    </citation>
    <scope>NUCLEOTIDE SEQUENCE [LARGE SCALE GENOMIC DNA]</scope>
    <source>
        <strain evidence="1">YM2019G1</strain>
    </source>
</reference>
<evidence type="ECO:0000313" key="2">
    <source>
        <dbReference type="Proteomes" id="UP000436088"/>
    </source>
</evidence>